<sequence>MPGAASIVAVLAAVLPTALGQANQSYVDYNVEANPDLFPECLETGGTSFPDCESGPLSKTLVCDTSANPHDRAAALVSLLTFEELVNNTGNTGHGAPRIGLPAYQVWNEALHGVAHADFSDAGDFSWSTSFPQPISTMAALNRTLIHEIATIISTQGRAFMNAGRYGLDVYSPNINTFRHPVWGRGQETPGEDAYCLASTYAYEYITGIQGGVDANPLKLIATAKHYAGYDIENWGNHSRLGNDMQITQQDLAEYYTPQFLVASRDAKVHSVMCSYNAVNGVPSCANSFFLQTLLRDTFDFVDDGYVSGDCGAVYNVFNPHSYAANESTAAADSIRAGTDIDCGVSYPRHFTESFHDQEVSRQDLERGVTRLYTSLIRAGYFDPKTSPYRNITWADVLATNARNLSYEAAAQSIVLLKNDGLLPLPSNNLTVALIGPWANATTQMLGNYYGPTPYLISPLAAFQQSGYNVHYALGTNTTTDPSPTAQADALALAQQADLVIFAGGIDNTLETETQDRANITWPANQLFLITKLAALHKPLVVLQMGGGQVDSSALKANKSVNALLWGGYPGQSGGQALLDILTGKRTPAARLVTTQYPADYAEVFPAIDMNLRPNGSNPGQTYMWYTGTPVYEFGHGLFYTNFTAAPSAAGRKNQTTFHIDELLARPHPGFKLVEQMPLLNFTVDVTNTGARVSDYTAMAFVNTTAGPAPYPNKWLVGFERLSAVQPGEAQTMVIPVSVDSLARTDEAGNRVLYPGRYEVALNNEREVVLRFTLTGEKAVLLKWPKEEQLIAPV</sequence>
<keyword evidence="22" id="KW-1185">Reference proteome</keyword>
<dbReference type="InterPro" id="IPR013783">
    <property type="entry name" value="Ig-like_fold"/>
</dbReference>
<dbReference type="GO" id="GO:0031222">
    <property type="term" value="P:arabinan catabolic process"/>
    <property type="evidence" value="ECO:0007669"/>
    <property type="project" value="TreeGrafter"/>
</dbReference>
<dbReference type="InterPro" id="IPR002772">
    <property type="entry name" value="Glyco_hydro_3_C"/>
</dbReference>
<dbReference type="Proteomes" id="UP000325579">
    <property type="component" value="Unassembled WGS sequence"/>
</dbReference>
<dbReference type="GO" id="GO:0045493">
    <property type="term" value="P:xylan catabolic process"/>
    <property type="evidence" value="ECO:0007669"/>
    <property type="project" value="UniProtKB-UniPathway"/>
</dbReference>
<dbReference type="OrthoDB" id="47059at2759"/>
<evidence type="ECO:0000256" key="13">
    <source>
        <dbReference type="ARBA" id="ARBA00025331"/>
    </source>
</evidence>
<evidence type="ECO:0000256" key="4">
    <source>
        <dbReference type="ARBA" id="ARBA00022525"/>
    </source>
</evidence>
<dbReference type="FunFam" id="3.20.20.300:FF:000009">
    <property type="entry name" value="Exo-1,4-beta-xylosidase xlnD"/>
    <property type="match status" value="1"/>
</dbReference>
<evidence type="ECO:0000256" key="9">
    <source>
        <dbReference type="ARBA" id="ARBA00023277"/>
    </source>
</evidence>
<evidence type="ECO:0000256" key="3">
    <source>
        <dbReference type="ARBA" id="ARBA00005336"/>
    </source>
</evidence>
<dbReference type="FunFam" id="2.60.40.10:FF:001420">
    <property type="entry name" value="Exo-1,4-beta-xylosidase xlnD"/>
    <property type="match status" value="1"/>
</dbReference>
<evidence type="ECO:0000256" key="11">
    <source>
        <dbReference type="ARBA" id="ARBA00023326"/>
    </source>
</evidence>
<evidence type="ECO:0000256" key="18">
    <source>
        <dbReference type="ARBA" id="ARBA00042744"/>
    </source>
</evidence>
<accession>A0A5N7CZP8</accession>
<dbReference type="InterPro" id="IPR036881">
    <property type="entry name" value="Glyco_hydro_3_C_sf"/>
</dbReference>
<evidence type="ECO:0000256" key="16">
    <source>
        <dbReference type="ARBA" id="ARBA00041545"/>
    </source>
</evidence>
<dbReference type="Pfam" id="PF14310">
    <property type="entry name" value="Fn3-like"/>
    <property type="match status" value="1"/>
</dbReference>
<dbReference type="Pfam" id="PF00933">
    <property type="entry name" value="Glyco_hydro_3"/>
    <property type="match status" value="1"/>
</dbReference>
<dbReference type="InterPro" id="IPR017853">
    <property type="entry name" value="GH"/>
</dbReference>
<gene>
    <name evidence="21" type="ORF">BDV37DRAFT_275164</name>
</gene>
<evidence type="ECO:0000256" key="7">
    <source>
        <dbReference type="ARBA" id="ARBA00022801"/>
    </source>
</evidence>
<dbReference type="UniPathway" id="UPA00114"/>
<comment type="function">
    <text evidence="13">Xylan 1,4-beta-xylosidase involved in the hydrolysis of xylan, a major structural heterogeneous polysaccharide found in plant biomass representing the second most abundant polysaccharide in the biosphere, after cellulose.</text>
</comment>
<feature type="signal peptide" evidence="19">
    <location>
        <begin position="1"/>
        <end position="20"/>
    </location>
</feature>
<dbReference type="InterPro" id="IPR044993">
    <property type="entry name" value="BXL"/>
</dbReference>
<evidence type="ECO:0000256" key="12">
    <source>
        <dbReference type="ARBA" id="ARBA00024574"/>
    </source>
</evidence>
<dbReference type="Pfam" id="PF01915">
    <property type="entry name" value="Glyco_hydro_3_C"/>
    <property type="match status" value="1"/>
</dbReference>
<comment type="pathway">
    <text evidence="2">Glycan degradation; xylan degradation.</text>
</comment>
<proteinExistence type="inferred from homology"/>
<evidence type="ECO:0000256" key="5">
    <source>
        <dbReference type="ARBA" id="ARBA00022651"/>
    </source>
</evidence>
<evidence type="ECO:0000256" key="8">
    <source>
        <dbReference type="ARBA" id="ARBA00023180"/>
    </source>
</evidence>
<feature type="chain" id="PRO_5024920395" description="xylan 1,4-beta-xylosidase" evidence="19">
    <location>
        <begin position="21"/>
        <end position="794"/>
    </location>
</feature>
<dbReference type="SUPFAM" id="SSF52279">
    <property type="entry name" value="Beta-D-glucan exohydrolase, C-terminal domain"/>
    <property type="match status" value="1"/>
</dbReference>
<dbReference type="PANTHER" id="PTHR42721:SF13">
    <property type="entry name" value="EXO-1,4-BETA-XYLOSIDASE XLND"/>
    <property type="match status" value="1"/>
</dbReference>
<comment type="catalytic activity">
    <reaction evidence="12">
        <text>Hydrolysis of (1-&gt;4)-beta-D-xylans, to remove successive D-xylose residues from the non-reducing termini.</text>
        <dbReference type="EC" id="3.2.1.37"/>
    </reaction>
</comment>
<evidence type="ECO:0000313" key="21">
    <source>
        <dbReference type="EMBL" id="KAE8399625.1"/>
    </source>
</evidence>
<evidence type="ECO:0000256" key="19">
    <source>
        <dbReference type="SAM" id="SignalP"/>
    </source>
</evidence>
<dbReference type="SMART" id="SM01217">
    <property type="entry name" value="Fn3_like"/>
    <property type="match status" value="1"/>
</dbReference>
<dbReference type="Gene3D" id="2.60.40.10">
    <property type="entry name" value="Immunoglobulins"/>
    <property type="match status" value="1"/>
</dbReference>
<feature type="domain" description="Fibronectin type III-like" evidence="20">
    <location>
        <begin position="696"/>
        <end position="766"/>
    </location>
</feature>
<dbReference type="GO" id="GO:0046556">
    <property type="term" value="F:alpha-L-arabinofuranosidase activity"/>
    <property type="evidence" value="ECO:0007669"/>
    <property type="project" value="TreeGrafter"/>
</dbReference>
<comment type="subcellular location">
    <subcellularLocation>
        <location evidence="1">Secreted</location>
    </subcellularLocation>
</comment>
<dbReference type="EMBL" id="ML736830">
    <property type="protein sequence ID" value="KAE8399625.1"/>
    <property type="molecule type" value="Genomic_DNA"/>
</dbReference>
<keyword evidence="4" id="KW-0964">Secreted</keyword>
<evidence type="ECO:0000256" key="10">
    <source>
        <dbReference type="ARBA" id="ARBA00023295"/>
    </source>
</evidence>
<keyword evidence="8" id="KW-0325">Glycoprotein</keyword>
<keyword evidence="11" id="KW-0624">Polysaccharide degradation</keyword>
<dbReference type="PROSITE" id="PS00549">
    <property type="entry name" value="BACTERIOFERRITIN"/>
    <property type="match status" value="1"/>
</dbReference>
<dbReference type="InterPro" id="IPR036962">
    <property type="entry name" value="Glyco_hydro_3_N_sf"/>
</dbReference>
<keyword evidence="7" id="KW-0378">Hydrolase</keyword>
<evidence type="ECO:0000256" key="1">
    <source>
        <dbReference type="ARBA" id="ARBA00004613"/>
    </source>
</evidence>
<dbReference type="GO" id="GO:0005576">
    <property type="term" value="C:extracellular region"/>
    <property type="evidence" value="ECO:0007669"/>
    <property type="project" value="UniProtKB-SubCell"/>
</dbReference>
<organism evidence="21 22">
    <name type="scientific">Aspergillus pseudonomiae</name>
    <dbReference type="NCBI Taxonomy" id="1506151"/>
    <lineage>
        <taxon>Eukaryota</taxon>
        <taxon>Fungi</taxon>
        <taxon>Dikarya</taxon>
        <taxon>Ascomycota</taxon>
        <taxon>Pezizomycotina</taxon>
        <taxon>Eurotiomycetes</taxon>
        <taxon>Eurotiomycetidae</taxon>
        <taxon>Eurotiales</taxon>
        <taxon>Aspergillaceae</taxon>
        <taxon>Aspergillus</taxon>
        <taxon>Aspergillus subgen. Circumdati</taxon>
    </lineage>
</organism>
<keyword evidence="6 19" id="KW-0732">Signal</keyword>
<dbReference type="RefSeq" id="XP_031936944.1">
    <property type="nucleotide sequence ID" value="XM_032085349.1"/>
</dbReference>
<reference evidence="21 22" key="1">
    <citation type="submission" date="2019-04" db="EMBL/GenBank/DDBJ databases">
        <authorList>
            <consortium name="DOE Joint Genome Institute"/>
            <person name="Mondo S."/>
            <person name="Kjaerbolling I."/>
            <person name="Vesth T."/>
            <person name="Frisvad J.C."/>
            <person name="Nybo J.L."/>
            <person name="Theobald S."/>
            <person name="Kildgaard S."/>
            <person name="Isbrandt T."/>
            <person name="Kuo A."/>
            <person name="Sato A."/>
            <person name="Lyhne E.K."/>
            <person name="Kogle M.E."/>
            <person name="Wiebenga A."/>
            <person name="Kun R.S."/>
            <person name="Lubbers R.J."/>
            <person name="Makela M.R."/>
            <person name="Barry K."/>
            <person name="Chovatia M."/>
            <person name="Clum A."/>
            <person name="Daum C."/>
            <person name="Haridas S."/>
            <person name="He G."/>
            <person name="LaButti K."/>
            <person name="Lipzen A."/>
            <person name="Riley R."/>
            <person name="Salamov A."/>
            <person name="Simmons B.A."/>
            <person name="Magnuson J.K."/>
            <person name="Henrissat B."/>
            <person name="Mortensen U.H."/>
            <person name="Larsen T.O."/>
            <person name="Devries R.P."/>
            <person name="Grigoriev I.V."/>
            <person name="Machida M."/>
            <person name="Baker S.E."/>
            <person name="Andersen M.R."/>
            <person name="Cantor M.N."/>
            <person name="Hua S.X."/>
        </authorList>
    </citation>
    <scope>NUCLEOTIDE SEQUENCE [LARGE SCALE GENOMIC DNA]</scope>
    <source>
        <strain evidence="21 22">CBS 119388</strain>
    </source>
</reference>
<dbReference type="GeneID" id="43670040"/>
<dbReference type="FunFam" id="3.40.50.1700:FF:000007">
    <property type="entry name" value="Exo-1,4-beta-xylosidase xlnD"/>
    <property type="match status" value="1"/>
</dbReference>
<evidence type="ECO:0000313" key="22">
    <source>
        <dbReference type="Proteomes" id="UP000325579"/>
    </source>
</evidence>
<dbReference type="Gene3D" id="3.20.20.300">
    <property type="entry name" value="Glycoside hydrolase, family 3, N-terminal domain"/>
    <property type="match status" value="1"/>
</dbReference>
<evidence type="ECO:0000256" key="2">
    <source>
        <dbReference type="ARBA" id="ARBA00004851"/>
    </source>
</evidence>
<keyword evidence="9" id="KW-0119">Carbohydrate metabolism</keyword>
<protein>
    <recommendedName>
        <fullName evidence="14">xylan 1,4-beta-xylosidase</fullName>
        <ecNumber evidence="14">3.2.1.37</ecNumber>
    </recommendedName>
    <alternativeName>
        <fullName evidence="17">1,4-beta-D-xylan xylohydrolase xlnD</fullName>
    </alternativeName>
    <alternativeName>
        <fullName evidence="18">Beta-xylosidase A</fullName>
    </alternativeName>
    <alternativeName>
        <fullName evidence="16">Beta-xylosidase xlnD</fullName>
    </alternativeName>
    <alternativeName>
        <fullName evidence="15">Xylobiase xlnD</fullName>
    </alternativeName>
</protein>
<dbReference type="PANTHER" id="PTHR42721">
    <property type="entry name" value="SUGAR HYDROLASE-RELATED"/>
    <property type="match status" value="1"/>
</dbReference>
<evidence type="ECO:0000256" key="17">
    <source>
        <dbReference type="ARBA" id="ARBA00041684"/>
    </source>
</evidence>
<evidence type="ECO:0000256" key="15">
    <source>
        <dbReference type="ARBA" id="ARBA00041508"/>
    </source>
</evidence>
<keyword evidence="10" id="KW-0326">Glycosidase</keyword>
<dbReference type="InterPro" id="IPR026891">
    <property type="entry name" value="Fn3-like"/>
</dbReference>
<dbReference type="Gene3D" id="3.40.50.1700">
    <property type="entry name" value="Glycoside hydrolase family 3 C-terminal domain"/>
    <property type="match status" value="1"/>
</dbReference>
<evidence type="ECO:0000256" key="6">
    <source>
        <dbReference type="ARBA" id="ARBA00022729"/>
    </source>
</evidence>
<name>A0A5N7CZP8_9EURO</name>
<keyword evidence="5" id="KW-0858">Xylan degradation</keyword>
<dbReference type="InterPro" id="IPR001764">
    <property type="entry name" value="Glyco_hydro_3_N"/>
</dbReference>
<evidence type="ECO:0000256" key="14">
    <source>
        <dbReference type="ARBA" id="ARBA00026107"/>
    </source>
</evidence>
<dbReference type="AlphaFoldDB" id="A0A5N7CZP8"/>
<dbReference type="GO" id="GO:0009044">
    <property type="term" value="F:xylan 1,4-beta-xylosidase activity"/>
    <property type="evidence" value="ECO:0007669"/>
    <property type="project" value="UniProtKB-EC"/>
</dbReference>
<evidence type="ECO:0000259" key="20">
    <source>
        <dbReference type="SMART" id="SM01217"/>
    </source>
</evidence>
<dbReference type="SUPFAM" id="SSF51445">
    <property type="entry name" value="(Trans)glycosidases"/>
    <property type="match status" value="1"/>
</dbReference>
<dbReference type="EC" id="3.2.1.37" evidence="14"/>
<comment type="similarity">
    <text evidence="3">Belongs to the glycosyl hydrolase 3 family.</text>
</comment>